<gene>
    <name evidence="2" type="ORF">BSZ37_01160</name>
</gene>
<feature type="compositionally biased region" description="Low complexity" evidence="1">
    <location>
        <begin position="38"/>
        <end position="48"/>
    </location>
</feature>
<organism evidence="2 3">
    <name type="scientific">Rubrivirga marina</name>
    <dbReference type="NCBI Taxonomy" id="1196024"/>
    <lineage>
        <taxon>Bacteria</taxon>
        <taxon>Pseudomonadati</taxon>
        <taxon>Rhodothermota</taxon>
        <taxon>Rhodothermia</taxon>
        <taxon>Rhodothermales</taxon>
        <taxon>Rubricoccaceae</taxon>
        <taxon>Rubrivirga</taxon>
    </lineage>
</organism>
<evidence type="ECO:0000313" key="3">
    <source>
        <dbReference type="Proteomes" id="UP000216339"/>
    </source>
</evidence>
<name>A0A271IVL2_9BACT</name>
<reference evidence="2 3" key="1">
    <citation type="submission" date="2016-11" db="EMBL/GenBank/DDBJ databases">
        <title>Study of marine rhodopsin-containing bacteria.</title>
        <authorList>
            <person name="Yoshizawa S."/>
            <person name="Kumagai Y."/>
            <person name="Kogure K."/>
        </authorList>
    </citation>
    <scope>NUCLEOTIDE SEQUENCE [LARGE SCALE GENOMIC DNA]</scope>
    <source>
        <strain evidence="2 3">SAORIC-28</strain>
    </source>
</reference>
<proteinExistence type="predicted"/>
<evidence type="ECO:0000313" key="2">
    <source>
        <dbReference type="EMBL" id="PAP75150.1"/>
    </source>
</evidence>
<accession>A0A271IVL2</accession>
<keyword evidence="3" id="KW-1185">Reference proteome</keyword>
<dbReference type="AlphaFoldDB" id="A0A271IVL2"/>
<evidence type="ECO:0000256" key="1">
    <source>
        <dbReference type="SAM" id="MobiDB-lite"/>
    </source>
</evidence>
<protein>
    <submittedName>
        <fullName evidence="2">Uncharacterized protein</fullName>
    </submittedName>
</protein>
<feature type="compositionally biased region" description="Basic and acidic residues" evidence="1">
    <location>
        <begin position="58"/>
        <end position="74"/>
    </location>
</feature>
<dbReference type="EMBL" id="MQWD01000001">
    <property type="protein sequence ID" value="PAP75150.1"/>
    <property type="molecule type" value="Genomic_DNA"/>
</dbReference>
<dbReference type="Proteomes" id="UP000216339">
    <property type="component" value="Unassembled WGS sequence"/>
</dbReference>
<feature type="region of interest" description="Disordered" evidence="1">
    <location>
        <begin position="35"/>
        <end position="123"/>
    </location>
</feature>
<dbReference type="RefSeq" id="WP_095508784.1">
    <property type="nucleotide sequence ID" value="NZ_MQWD01000001.1"/>
</dbReference>
<comment type="caution">
    <text evidence="2">The sequence shown here is derived from an EMBL/GenBank/DDBJ whole genome shotgun (WGS) entry which is preliminary data.</text>
</comment>
<sequence length="123" mass="12914">MSRTILLPILGLAAIILYGTTQAARPSADEVARIQVDAPAEAVPRQRAAPPPPPAPRLRSEIEAEAAARADSIRRAQQRATDTIALGPNGTQNGVFDTRTVPLREDSVGGGRVPAQPPNTPIP</sequence>